<dbReference type="PIRSF" id="PIRSF028301">
    <property type="entry name" value="UCP028301"/>
    <property type="match status" value="1"/>
</dbReference>
<sequence>MIRSELLALENTMAKKESTQHKLDRVRAPRVHITYDVDIGDAIEKKELPFVVGVLGDFSGNPPEPLPKLKDRKFVYIDRDNFNGVLKGIKPRLTYRVDNTLAKNGTQLGVELNFNSLEDFEPQNVVKQVEPLRKLLEVRNKLADLRNKMGGNDKLEELLMDVLQNTEKLKTLGKEFGREAEVKDPSSDDRA</sequence>
<dbReference type="STRING" id="160488.PP_3100"/>
<reference evidence="1 2" key="1">
    <citation type="journal article" date="2002" name="Environ. Microbiol.">
        <title>Complete genome sequence and comparative analysis of the metabolically versatile Pseudomonas putida KT2440.</title>
        <authorList>
            <person name="Nelson K.E."/>
            <person name="Weinel C."/>
            <person name="Paulsen I.T."/>
            <person name="Dodson R.J."/>
            <person name="Hilbert H."/>
            <person name="Martins dos Santos V.A."/>
            <person name="Fouts D.E."/>
            <person name="Gill S.R."/>
            <person name="Pop M."/>
            <person name="Holmes M."/>
            <person name="Brinkac L."/>
            <person name="Beanan M."/>
            <person name="DeBoy R.T."/>
            <person name="Daugherty S."/>
            <person name="Kolonay J."/>
            <person name="Madupu R."/>
            <person name="Nelson W."/>
            <person name="White O."/>
            <person name="Peterson J."/>
            <person name="Khouri H."/>
            <person name="Hance I."/>
            <person name="Chris Lee P."/>
            <person name="Holtzapple E."/>
            <person name="Scanlan D."/>
            <person name="Tran K."/>
            <person name="Moazzez A."/>
            <person name="Utterback T."/>
            <person name="Rizzo M."/>
            <person name="Lee K."/>
            <person name="Kosack D."/>
            <person name="Moestl D."/>
            <person name="Wedler H."/>
            <person name="Lauber J."/>
            <person name="Stjepandic D."/>
            <person name="Hoheisel J."/>
            <person name="Straetz M."/>
            <person name="Heim S."/>
            <person name="Kiewitz C."/>
            <person name="Eisen J.A."/>
            <person name="Timmis K.N."/>
            <person name="Dusterhoft A."/>
            <person name="Tummler B."/>
            <person name="Fraser C.M."/>
        </authorList>
    </citation>
    <scope>NUCLEOTIDE SEQUENCE [LARGE SCALE GENOMIC DNA]</scope>
    <source>
        <strain evidence="2">ATCC 47054 / DSM 6125 / CFBP 8728 / NCIMB 11950 / KT2440</strain>
    </source>
</reference>
<dbReference type="eggNOG" id="COG3516">
    <property type="taxonomic scope" value="Bacteria"/>
</dbReference>
<dbReference type="HOGENOM" id="CLU_111033_0_0_6"/>
<dbReference type="EMBL" id="AE015451">
    <property type="protein sequence ID" value="AAN68708.1"/>
    <property type="molecule type" value="Genomic_DNA"/>
</dbReference>
<dbReference type="Proteomes" id="UP000000556">
    <property type="component" value="Chromosome"/>
</dbReference>
<dbReference type="PaxDb" id="160488-PP_3100"/>
<organism evidence="1 2">
    <name type="scientific">Pseudomonas putida (strain ATCC 47054 / DSM 6125 / CFBP 8728 / NCIMB 11950 / KT2440)</name>
    <dbReference type="NCBI Taxonomy" id="160488"/>
    <lineage>
        <taxon>Bacteria</taxon>
        <taxon>Pseudomonadati</taxon>
        <taxon>Pseudomonadota</taxon>
        <taxon>Gammaproteobacteria</taxon>
        <taxon>Pseudomonadales</taxon>
        <taxon>Pseudomonadaceae</taxon>
        <taxon>Pseudomonas</taxon>
    </lineage>
</organism>
<accession>Q88I99</accession>
<dbReference type="AlphaFoldDB" id="Q88I99"/>
<keyword evidence="2" id="KW-1185">Reference proteome</keyword>
<dbReference type="KEGG" id="ppu:PP_3100"/>
<name>Q88I99_PSEPK</name>
<dbReference type="PANTHER" id="PTHR35850">
    <property type="entry name" value="CYTOPLASMIC PROTEIN-RELATED"/>
    <property type="match status" value="1"/>
</dbReference>
<dbReference type="PhylomeDB" id="Q88I99"/>
<proteinExistence type="predicted"/>
<evidence type="ECO:0000313" key="1">
    <source>
        <dbReference type="EMBL" id="AAN68708.1"/>
    </source>
</evidence>
<gene>
    <name evidence="1" type="ordered locus">PP_3100</name>
</gene>
<dbReference type="PANTHER" id="PTHR35850:SF1">
    <property type="entry name" value="TYPE VI SECRETION SYSTEM SHEATH PROTEIN TSSB1"/>
    <property type="match status" value="1"/>
</dbReference>
<dbReference type="OrthoDB" id="9789942at2"/>
<dbReference type="InterPro" id="IPR008312">
    <property type="entry name" value="T6SS_TssB1"/>
</dbReference>
<dbReference type="NCBIfam" id="TIGR03358">
    <property type="entry name" value="VI_chp_5"/>
    <property type="match status" value="1"/>
</dbReference>
<dbReference type="PATRIC" id="fig|160488.4.peg.3277"/>
<dbReference type="BioCyc" id="PPUT160488:G1G01-3297-MONOMER"/>
<protein>
    <recommendedName>
        <fullName evidence="3">Type VI secretion protein</fullName>
    </recommendedName>
</protein>
<evidence type="ECO:0008006" key="3">
    <source>
        <dbReference type="Google" id="ProtNLM"/>
    </source>
</evidence>
<reference evidence="1 2" key="2">
    <citation type="journal article" date="2016" name="Environ. Microbiol.">
        <title>The revisited genome of Pseudomonas putida KT2440 enlightens its value as a robust metabolic chassis.</title>
        <authorList>
            <person name="Belda E."/>
            <person name="van Heck R.G."/>
            <person name="Lopez-Sanchez M.J."/>
            <person name="Cruveiller S."/>
            <person name="Barbe V."/>
            <person name="Fraser C."/>
            <person name="Klenk H.P."/>
            <person name="Petersen J."/>
            <person name="Morgat A."/>
            <person name="Nikel P.I."/>
            <person name="Vallenet D."/>
            <person name="Rouy Z."/>
            <person name="Sekowska A."/>
            <person name="Martins Dos Santos V.A."/>
            <person name="de Lorenzo V."/>
            <person name="Danchin A."/>
            <person name="Medigue C."/>
        </authorList>
    </citation>
    <scope>NUCLEOTIDE SEQUENCE [LARGE SCALE GENOMIC DNA]</scope>
    <source>
        <strain evidence="2">ATCC 47054 / DSM 6125 / CFBP 8728 / NCIMB 11950 / KT2440</strain>
    </source>
</reference>
<dbReference type="Pfam" id="PF05591">
    <property type="entry name" value="T6SS_VipA"/>
    <property type="match status" value="1"/>
</dbReference>
<evidence type="ECO:0000313" key="2">
    <source>
        <dbReference type="Proteomes" id="UP000000556"/>
    </source>
</evidence>